<reference evidence="2" key="2">
    <citation type="submission" date="2016-03" db="EMBL/GenBank/DDBJ databases">
        <title>Full-length assembly of Arabidopsis thaliana Ler reveals the complement of translocations and inversions.</title>
        <authorList>
            <person name="Zapata L."/>
            <person name="Schneeberger K."/>
            <person name="Ossowski S."/>
        </authorList>
    </citation>
    <scope>NUCLEOTIDE SEQUENCE [LARGE SCALE GENOMIC DNA]</scope>
    <source>
        <tissue evidence="2">Leaf</tissue>
    </source>
</reference>
<dbReference type="AlphaFoldDB" id="A0A178U9A4"/>
<protein>
    <submittedName>
        <fullName evidence="2">Uncharacterized protein</fullName>
    </submittedName>
</protein>
<dbReference type="EMBL" id="CACRSJ010000110">
    <property type="protein sequence ID" value="VYS66016.1"/>
    <property type="molecule type" value="Genomic_DNA"/>
</dbReference>
<dbReference type="ExpressionAtlas" id="A0A178U9A4">
    <property type="expression patterns" value="baseline"/>
</dbReference>
<feature type="region of interest" description="Disordered" evidence="1">
    <location>
        <begin position="1"/>
        <end position="56"/>
    </location>
</feature>
<evidence type="ECO:0000313" key="2">
    <source>
        <dbReference type="EMBL" id="OAO90433.1"/>
    </source>
</evidence>
<evidence type="ECO:0000313" key="5">
    <source>
        <dbReference type="Proteomes" id="UP000426265"/>
    </source>
</evidence>
<gene>
    <name evidence="2" type="ordered locus">AXX17_At5g05540</name>
    <name evidence="3" type="ORF">AN1_LOCUS21419</name>
</gene>
<evidence type="ECO:0000313" key="3">
    <source>
        <dbReference type="EMBL" id="VYS66016.1"/>
    </source>
</evidence>
<evidence type="ECO:0000313" key="4">
    <source>
        <dbReference type="Proteomes" id="UP000078284"/>
    </source>
</evidence>
<dbReference type="Proteomes" id="UP000078284">
    <property type="component" value="Chromosome 5"/>
</dbReference>
<reference evidence="3 5" key="3">
    <citation type="submission" date="2019-11" db="EMBL/GenBank/DDBJ databases">
        <authorList>
            <person name="Jiao W.-B."/>
            <person name="Schneeberger K."/>
        </authorList>
    </citation>
    <scope>NUCLEOTIDE SEQUENCE [LARGE SCALE GENOMIC DNA]</scope>
    <source>
        <strain evidence="5">cv. An-1</strain>
    </source>
</reference>
<reference evidence="4" key="1">
    <citation type="journal article" date="2016" name="Proc. Natl. Acad. Sci. U.S.A.">
        <title>Chromosome-level assembly of Arabidopsis thaliana Ler reveals the extent of translocation and inversion polymorphisms.</title>
        <authorList>
            <person name="Zapata L."/>
            <person name="Ding J."/>
            <person name="Willing E.M."/>
            <person name="Hartwig B."/>
            <person name="Bezdan D."/>
            <person name="Jiao W.B."/>
            <person name="Patel V."/>
            <person name="Velikkakam James G."/>
            <person name="Koornneef M."/>
            <person name="Ossowski S."/>
            <person name="Schneeberger K."/>
        </authorList>
    </citation>
    <scope>NUCLEOTIDE SEQUENCE [LARGE SCALE GENOMIC DNA]</scope>
    <source>
        <strain evidence="4">cv. Landsberg erecta</strain>
    </source>
</reference>
<evidence type="ECO:0000256" key="1">
    <source>
        <dbReference type="SAM" id="MobiDB-lite"/>
    </source>
</evidence>
<proteinExistence type="predicted"/>
<organism evidence="2 4">
    <name type="scientific">Arabidopsis thaliana</name>
    <name type="common">Mouse-ear cress</name>
    <dbReference type="NCBI Taxonomy" id="3702"/>
    <lineage>
        <taxon>Eukaryota</taxon>
        <taxon>Viridiplantae</taxon>
        <taxon>Streptophyta</taxon>
        <taxon>Embryophyta</taxon>
        <taxon>Tracheophyta</taxon>
        <taxon>Spermatophyta</taxon>
        <taxon>Magnoliopsida</taxon>
        <taxon>eudicotyledons</taxon>
        <taxon>Gunneridae</taxon>
        <taxon>Pentapetalae</taxon>
        <taxon>rosids</taxon>
        <taxon>malvids</taxon>
        <taxon>Brassicales</taxon>
        <taxon>Brassicaceae</taxon>
        <taxon>Camelineae</taxon>
        <taxon>Arabidopsis</taxon>
    </lineage>
</organism>
<accession>A0A178U9A4</accession>
<sequence length="122" mass="13616">MRGAVLAFPDQDRSHTCSVRDWPRRVMTSPSRGRRSSAPSKTDHPRRNPLTSFQYFDDPPTPEIVISSGWPVPSTFLSKLFLKCEINLSIGGSIFHISLSGGEFNFTGSMSEISSLFQEYSS</sequence>
<name>A0A178U9A4_ARATH</name>
<dbReference type="Proteomes" id="UP000426265">
    <property type="component" value="Unassembled WGS sequence"/>
</dbReference>
<dbReference type="EMBL" id="LUHQ01000005">
    <property type="protein sequence ID" value="OAO90433.1"/>
    <property type="molecule type" value="Genomic_DNA"/>
</dbReference>